<dbReference type="RefSeq" id="WP_238457336.1">
    <property type="nucleotide sequence ID" value="NZ_FNJU01000018.1"/>
</dbReference>
<dbReference type="EMBL" id="FNJU01000018">
    <property type="protein sequence ID" value="SDP95245.1"/>
    <property type="molecule type" value="Genomic_DNA"/>
</dbReference>
<evidence type="ECO:0000313" key="3">
    <source>
        <dbReference type="Proteomes" id="UP000199159"/>
    </source>
</evidence>
<evidence type="ECO:0000313" key="2">
    <source>
        <dbReference type="EMBL" id="SDP95245.1"/>
    </source>
</evidence>
<keyword evidence="1" id="KW-0812">Transmembrane</keyword>
<dbReference type="Proteomes" id="UP000199159">
    <property type="component" value="Unassembled WGS sequence"/>
</dbReference>
<dbReference type="STRING" id="930152.SAMN05216565_11820"/>
<organism evidence="2 3">
    <name type="scientific">Litchfieldia salsa</name>
    <dbReference type="NCBI Taxonomy" id="930152"/>
    <lineage>
        <taxon>Bacteria</taxon>
        <taxon>Bacillati</taxon>
        <taxon>Bacillota</taxon>
        <taxon>Bacilli</taxon>
        <taxon>Bacillales</taxon>
        <taxon>Bacillaceae</taxon>
        <taxon>Litchfieldia</taxon>
    </lineage>
</organism>
<name>A0A1H0WXT6_9BACI</name>
<keyword evidence="3" id="KW-1185">Reference proteome</keyword>
<proteinExistence type="predicted"/>
<keyword evidence="1" id="KW-1133">Transmembrane helix</keyword>
<keyword evidence="1" id="KW-0472">Membrane</keyword>
<dbReference type="AlphaFoldDB" id="A0A1H0WXT6"/>
<feature type="transmembrane region" description="Helical" evidence="1">
    <location>
        <begin position="86"/>
        <end position="105"/>
    </location>
</feature>
<gene>
    <name evidence="2" type="ORF">SAMN05216565_11820</name>
</gene>
<evidence type="ECO:0000256" key="1">
    <source>
        <dbReference type="SAM" id="Phobius"/>
    </source>
</evidence>
<sequence>MLVTICVLSLILLFIFIKKENALSAIAYLGLIYIFNKNLDDVATALDWYDYRIQLEPIIPTMLPANLFIIPIGFCILYSRYEQWKYFLIANSIFAALISYATLPLMKMVNIYSEKSWNAHLSFLSLIIISILSKAIVDRLKSKYKTV</sequence>
<reference evidence="3" key="1">
    <citation type="submission" date="2016-10" db="EMBL/GenBank/DDBJ databases">
        <authorList>
            <person name="Varghese N."/>
            <person name="Submissions S."/>
        </authorList>
    </citation>
    <scope>NUCLEOTIDE SEQUENCE [LARGE SCALE GENOMIC DNA]</scope>
    <source>
        <strain evidence="3">IBRC-M10078</strain>
    </source>
</reference>
<feature type="transmembrane region" description="Helical" evidence="1">
    <location>
        <begin position="58"/>
        <end position="79"/>
    </location>
</feature>
<feature type="transmembrane region" description="Helical" evidence="1">
    <location>
        <begin position="117"/>
        <end position="137"/>
    </location>
</feature>
<accession>A0A1H0WXT6</accession>
<protein>
    <submittedName>
        <fullName evidence="2">Uncharacterized protein</fullName>
    </submittedName>
</protein>